<evidence type="ECO:0000313" key="2">
    <source>
        <dbReference type="Proteomes" id="UP000183447"/>
    </source>
</evidence>
<protein>
    <recommendedName>
        <fullName evidence="3">DUF1272 domain-containing protein</fullName>
    </recommendedName>
</protein>
<proteinExistence type="predicted"/>
<dbReference type="EMBL" id="FPKU01000001">
    <property type="protein sequence ID" value="SFZ82969.1"/>
    <property type="molecule type" value="Genomic_DNA"/>
</dbReference>
<dbReference type="Pfam" id="PF06906">
    <property type="entry name" value="DUF1272"/>
    <property type="match status" value="1"/>
</dbReference>
<keyword evidence="2" id="KW-1185">Reference proteome</keyword>
<dbReference type="STRING" id="665118.SAMN02983003_1382"/>
<dbReference type="Proteomes" id="UP000183447">
    <property type="component" value="Unassembled WGS sequence"/>
</dbReference>
<gene>
    <name evidence="1" type="ORF">SAMN02983003_1382</name>
</gene>
<dbReference type="OrthoDB" id="9808883at2"/>
<dbReference type="RefSeq" id="WP_072340144.1">
    <property type="nucleotide sequence ID" value="NZ_FPKU01000001.1"/>
</dbReference>
<name>A0A1K2HVU4_9HYPH</name>
<dbReference type="AlphaFoldDB" id="A0A1K2HVU4"/>
<evidence type="ECO:0008006" key="3">
    <source>
        <dbReference type="Google" id="ProtNLM"/>
    </source>
</evidence>
<accession>A0A1K2HVU4</accession>
<sequence length="83" mass="8819">MLELRPSCECCDKDLPPDAADAMICSFECTFCTSCVDEKLGGRCPNCGGNFVPRPIRPAGKLANNPPSTIRVFKPSGCAPKAV</sequence>
<reference evidence="1 2" key="1">
    <citation type="submission" date="2016-11" db="EMBL/GenBank/DDBJ databases">
        <authorList>
            <person name="Jaros S."/>
            <person name="Januszkiewicz K."/>
            <person name="Wedrychowicz H."/>
        </authorList>
    </citation>
    <scope>NUCLEOTIDE SEQUENCE [LARGE SCALE GENOMIC DNA]</scope>
    <source>
        <strain evidence="1 2">ATCC 23634</strain>
    </source>
</reference>
<evidence type="ECO:0000313" key="1">
    <source>
        <dbReference type="EMBL" id="SFZ82969.1"/>
    </source>
</evidence>
<organism evidence="1 2">
    <name type="scientific">Devosia enhydra</name>
    <dbReference type="NCBI Taxonomy" id="665118"/>
    <lineage>
        <taxon>Bacteria</taxon>
        <taxon>Pseudomonadati</taxon>
        <taxon>Pseudomonadota</taxon>
        <taxon>Alphaproteobacteria</taxon>
        <taxon>Hyphomicrobiales</taxon>
        <taxon>Devosiaceae</taxon>
        <taxon>Devosia</taxon>
    </lineage>
</organism>
<dbReference type="InterPro" id="IPR010696">
    <property type="entry name" value="DUF1272"/>
</dbReference>